<proteinExistence type="predicted"/>
<dbReference type="SUPFAM" id="SSF55804">
    <property type="entry name" value="Phoshotransferase/anion transport protein"/>
    <property type="match status" value="1"/>
</dbReference>
<dbReference type="PROSITE" id="PS51094">
    <property type="entry name" value="PTS_EIIA_TYPE_2"/>
    <property type="match status" value="1"/>
</dbReference>
<protein>
    <recommendedName>
        <fullName evidence="8">PRD domain-containing protein</fullName>
    </recommendedName>
</protein>
<dbReference type="Pfam" id="PF00874">
    <property type="entry name" value="PRD"/>
    <property type="match status" value="1"/>
</dbReference>
<dbReference type="PROSITE" id="PS51372">
    <property type="entry name" value="PRD_2"/>
    <property type="match status" value="1"/>
</dbReference>
<dbReference type="PANTHER" id="PTHR30185">
    <property type="entry name" value="CRYPTIC BETA-GLUCOSIDE BGL OPERON ANTITERMINATOR"/>
    <property type="match status" value="1"/>
</dbReference>
<evidence type="ECO:0000259" key="5">
    <source>
        <dbReference type="PROSITE" id="PS51372"/>
    </source>
</evidence>
<evidence type="ECO:0000259" key="4">
    <source>
        <dbReference type="PROSITE" id="PS51094"/>
    </source>
</evidence>
<keyword evidence="7" id="KW-1185">Reference proteome</keyword>
<keyword evidence="1" id="KW-0677">Repeat</keyword>
<dbReference type="InterPro" id="IPR036634">
    <property type="entry name" value="PRD_sf"/>
</dbReference>
<dbReference type="EMBL" id="MSJM01000005">
    <property type="protein sequence ID" value="OLF47610.1"/>
    <property type="molecule type" value="Genomic_DNA"/>
</dbReference>
<dbReference type="Gene3D" id="3.40.930.10">
    <property type="entry name" value="Mannitol-specific EII, Chain A"/>
    <property type="match status" value="1"/>
</dbReference>
<sequence length="671" mass="77904">MKLTQREIDLLRFILEQKDGLDIENIRQRLGLSDNQIRYTIGKINQFLRSRKASLLKVEKDCIVIGNRERVLEEFTFFVSHTTPGQFKFTPRQMEYFILLKLLIADDYIPINYFTKVLGSSRTSIVNLLEKVKKRCAREAIQLDYVLRRGYRIPEYSFKRFAFFVSILKKLINIREIYSFYYKDNVYSKVGDLVFFDIFELDVLFEALEKTIEYSKTVDDQMDDTAFLNMMILNYKLMKVEKEAPNPSQQERLKQLSQFLSSLEMNHEQKIEDLQLAQDLLAYLNAKIASAFRLVESRHSTEVLTRHLQRFILRQKQHNPMQDVNLEFVKTHPELFQIIFTALRSYKGQLFQHVTVSEAALVTLYYINGIDDHPVVCQSCPRILIICAEGRAISRVLKGRIARFVDESYIDTIAVFEFKPQQLQDYDYIITTIKLPEVDSEKVIYTENAFSEAFLQKIQPLLMGQMCVTPARDVTKLSQIMEVLVEELGDQIQMDRIEAKIINILASNVIKKPSIASVDFVFDPTMLVYHQNHEGLAWREAVQLSSECLLEHGSIEERYTQKIIRNIEQFGMYMVIAPGVMLVHAGAEDGVRQNGLSMHVFEEPVIFPSTDGMPIQVIVVVAMDKQNSYPVIEGLIHWITQEESLFTLRDSGNRLKCIQKINTLLGKKEGR</sequence>
<dbReference type="CDD" id="cd05568">
    <property type="entry name" value="PTS_IIB_bgl_like"/>
    <property type="match status" value="1"/>
</dbReference>
<keyword evidence="3" id="KW-0804">Transcription</keyword>
<feature type="domain" description="PTS EIIA type-2" evidence="4">
    <location>
        <begin position="520"/>
        <end position="668"/>
    </location>
</feature>
<evidence type="ECO:0008006" key="8">
    <source>
        <dbReference type="Google" id="ProtNLM"/>
    </source>
</evidence>
<dbReference type="GO" id="GO:0006355">
    <property type="term" value="P:regulation of DNA-templated transcription"/>
    <property type="evidence" value="ECO:0007669"/>
    <property type="project" value="InterPro"/>
</dbReference>
<evidence type="ECO:0000313" key="7">
    <source>
        <dbReference type="Proteomes" id="UP000186890"/>
    </source>
</evidence>
<dbReference type="Gene3D" id="3.40.50.2300">
    <property type="match status" value="1"/>
</dbReference>
<dbReference type="PANTHER" id="PTHR30185:SF18">
    <property type="entry name" value="TRANSCRIPTIONAL REGULATOR MTLR"/>
    <property type="match status" value="1"/>
</dbReference>
<dbReference type="RefSeq" id="WP_075104917.1">
    <property type="nucleotide sequence ID" value="NZ_MSJM01000005.1"/>
</dbReference>
<comment type="caution">
    <text evidence="6">The sequence shown here is derived from an EMBL/GenBank/DDBJ whole genome shotgun (WGS) entry which is preliminary data.</text>
</comment>
<evidence type="ECO:0000256" key="2">
    <source>
        <dbReference type="ARBA" id="ARBA00023015"/>
    </source>
</evidence>
<feature type="domain" description="PRD" evidence="5">
    <location>
        <begin position="268"/>
        <end position="376"/>
    </location>
</feature>
<name>A0A1Q8E771_9STRE</name>
<dbReference type="InterPro" id="IPR002178">
    <property type="entry name" value="PTS_EIIA_type-2_dom"/>
</dbReference>
<dbReference type="InterPro" id="IPR016152">
    <property type="entry name" value="PTrfase/Anion_transptr"/>
</dbReference>
<dbReference type="AlphaFoldDB" id="A0A1Q8E771"/>
<evidence type="ECO:0000256" key="1">
    <source>
        <dbReference type="ARBA" id="ARBA00022737"/>
    </source>
</evidence>
<accession>A0A1Q8E771</accession>
<dbReference type="InterPro" id="IPR011608">
    <property type="entry name" value="PRD"/>
</dbReference>
<reference evidence="7" key="1">
    <citation type="submission" date="2016-12" db="EMBL/GenBank/DDBJ databases">
        <authorList>
            <person name="Gulvik C.A."/>
        </authorList>
    </citation>
    <scope>NUCLEOTIDE SEQUENCE [LARGE SCALE GENOMIC DNA]</scope>
    <source>
        <strain evidence="7">NED12-00049-6B</strain>
    </source>
</reference>
<gene>
    <name evidence="6" type="ORF">BU202_06155</name>
</gene>
<evidence type="ECO:0000256" key="3">
    <source>
        <dbReference type="ARBA" id="ARBA00023163"/>
    </source>
</evidence>
<dbReference type="InterPro" id="IPR050661">
    <property type="entry name" value="BglG_antiterminators"/>
</dbReference>
<dbReference type="Proteomes" id="UP000186890">
    <property type="component" value="Unassembled WGS sequence"/>
</dbReference>
<dbReference type="OrthoDB" id="369398at2"/>
<organism evidence="6 7">
    <name type="scientific">Streptococcus cuniculi</name>
    <dbReference type="NCBI Taxonomy" id="1432788"/>
    <lineage>
        <taxon>Bacteria</taxon>
        <taxon>Bacillati</taxon>
        <taxon>Bacillota</taxon>
        <taxon>Bacilli</taxon>
        <taxon>Lactobacillales</taxon>
        <taxon>Streptococcaceae</taxon>
        <taxon>Streptococcus</taxon>
    </lineage>
</organism>
<dbReference type="Pfam" id="PF00359">
    <property type="entry name" value="PTS_EIIA_2"/>
    <property type="match status" value="1"/>
</dbReference>
<evidence type="ECO:0000313" key="6">
    <source>
        <dbReference type="EMBL" id="OLF47610.1"/>
    </source>
</evidence>
<dbReference type="SUPFAM" id="SSF63520">
    <property type="entry name" value="PTS-regulatory domain, PRD"/>
    <property type="match status" value="1"/>
</dbReference>
<keyword evidence="2" id="KW-0805">Transcription regulation</keyword>